<keyword evidence="7" id="KW-1185">Reference proteome</keyword>
<evidence type="ECO:0000256" key="1">
    <source>
        <dbReference type="ARBA" id="ARBA00010312"/>
    </source>
</evidence>
<organism evidence="6 7">
    <name type="scientific">Massilia cavernae</name>
    <dbReference type="NCBI Taxonomy" id="2320864"/>
    <lineage>
        <taxon>Bacteria</taxon>
        <taxon>Pseudomonadati</taxon>
        <taxon>Pseudomonadota</taxon>
        <taxon>Betaproteobacteria</taxon>
        <taxon>Burkholderiales</taxon>
        <taxon>Oxalobacteraceae</taxon>
        <taxon>Telluria group</taxon>
        <taxon>Massilia</taxon>
    </lineage>
</organism>
<protein>
    <recommendedName>
        <fullName evidence="5">4Fe-4S Mo/W bis-MGD-type domain-containing protein</fullName>
    </recommendedName>
</protein>
<accession>A0A418Y0R0</accession>
<dbReference type="OrthoDB" id="9815647at2"/>
<dbReference type="PROSITE" id="PS51669">
    <property type="entry name" value="4FE4S_MOW_BIS_MGD"/>
    <property type="match status" value="1"/>
</dbReference>
<dbReference type="CDD" id="cd02775">
    <property type="entry name" value="MopB_CT"/>
    <property type="match status" value="1"/>
</dbReference>
<dbReference type="SUPFAM" id="SSF50692">
    <property type="entry name" value="ADC-like"/>
    <property type="match status" value="1"/>
</dbReference>
<dbReference type="PANTHER" id="PTHR43742">
    <property type="entry name" value="TRIMETHYLAMINE-N-OXIDE REDUCTASE"/>
    <property type="match status" value="1"/>
</dbReference>
<comment type="caution">
    <text evidence="6">The sequence shown here is derived from an EMBL/GenBank/DDBJ whole genome shotgun (WGS) entry which is preliminary data.</text>
</comment>
<dbReference type="Pfam" id="PF00384">
    <property type="entry name" value="Molybdopterin"/>
    <property type="match status" value="1"/>
</dbReference>
<dbReference type="GO" id="GO:0016491">
    <property type="term" value="F:oxidoreductase activity"/>
    <property type="evidence" value="ECO:0007669"/>
    <property type="project" value="InterPro"/>
</dbReference>
<dbReference type="EMBL" id="QYUP01000091">
    <property type="protein sequence ID" value="RJG18914.1"/>
    <property type="molecule type" value="Genomic_DNA"/>
</dbReference>
<evidence type="ECO:0000256" key="4">
    <source>
        <dbReference type="ARBA" id="ARBA00023014"/>
    </source>
</evidence>
<dbReference type="Gene3D" id="3.40.228.10">
    <property type="entry name" value="Dimethylsulfoxide Reductase, domain 2"/>
    <property type="match status" value="1"/>
</dbReference>
<name>A0A418Y0R0_9BURK</name>
<evidence type="ECO:0000256" key="3">
    <source>
        <dbReference type="ARBA" id="ARBA00023004"/>
    </source>
</evidence>
<dbReference type="AlphaFoldDB" id="A0A418Y0R0"/>
<comment type="similarity">
    <text evidence="1">Belongs to the prokaryotic molybdopterin-containing oxidoreductase family.</text>
</comment>
<dbReference type="GO" id="GO:0046872">
    <property type="term" value="F:metal ion binding"/>
    <property type="evidence" value="ECO:0007669"/>
    <property type="project" value="UniProtKB-KW"/>
</dbReference>
<reference evidence="6 7" key="1">
    <citation type="submission" date="2018-09" db="EMBL/GenBank/DDBJ databases">
        <authorList>
            <person name="Zhu H."/>
        </authorList>
    </citation>
    <scope>NUCLEOTIDE SEQUENCE [LARGE SCALE GENOMIC DNA]</scope>
    <source>
        <strain evidence="6 7">K1S02-61</strain>
    </source>
</reference>
<dbReference type="Pfam" id="PF04879">
    <property type="entry name" value="Molybdop_Fe4S4"/>
    <property type="match status" value="1"/>
</dbReference>
<dbReference type="SMART" id="SM00926">
    <property type="entry name" value="Molybdop_Fe4S4"/>
    <property type="match status" value="1"/>
</dbReference>
<proteinExistence type="inferred from homology"/>
<dbReference type="InterPro" id="IPR006656">
    <property type="entry name" value="Mopterin_OxRdtase"/>
</dbReference>
<keyword evidence="3" id="KW-0408">Iron</keyword>
<dbReference type="Proteomes" id="UP000284006">
    <property type="component" value="Unassembled WGS sequence"/>
</dbReference>
<dbReference type="Gene3D" id="3.40.50.740">
    <property type="match status" value="1"/>
</dbReference>
<gene>
    <name evidence="6" type="ORF">D3872_09535</name>
</gene>
<dbReference type="PANTHER" id="PTHR43742:SF6">
    <property type="entry name" value="OXIDOREDUCTASE YYAE-RELATED"/>
    <property type="match status" value="1"/>
</dbReference>
<dbReference type="GO" id="GO:0043546">
    <property type="term" value="F:molybdopterin cofactor binding"/>
    <property type="evidence" value="ECO:0007669"/>
    <property type="project" value="InterPro"/>
</dbReference>
<keyword evidence="4" id="KW-0411">Iron-sulfur</keyword>
<dbReference type="InterPro" id="IPR009010">
    <property type="entry name" value="Asp_de-COase-like_dom_sf"/>
</dbReference>
<dbReference type="SUPFAM" id="SSF53706">
    <property type="entry name" value="Formate dehydrogenase/DMSO reductase, domains 1-3"/>
    <property type="match status" value="1"/>
</dbReference>
<evidence type="ECO:0000259" key="5">
    <source>
        <dbReference type="PROSITE" id="PS51669"/>
    </source>
</evidence>
<dbReference type="RefSeq" id="WP_119810550.1">
    <property type="nucleotide sequence ID" value="NZ_QYUP01000091.1"/>
</dbReference>
<dbReference type="GO" id="GO:0051536">
    <property type="term" value="F:iron-sulfur cluster binding"/>
    <property type="evidence" value="ECO:0007669"/>
    <property type="project" value="UniProtKB-KW"/>
</dbReference>
<evidence type="ECO:0000256" key="2">
    <source>
        <dbReference type="ARBA" id="ARBA00022723"/>
    </source>
</evidence>
<keyword evidence="2" id="KW-0479">Metal-binding</keyword>
<dbReference type="Pfam" id="PF01568">
    <property type="entry name" value="Molydop_binding"/>
    <property type="match status" value="1"/>
</dbReference>
<feature type="domain" description="4Fe-4S Mo/W bis-MGD-type" evidence="5">
    <location>
        <begin position="2"/>
        <end position="58"/>
    </location>
</feature>
<dbReference type="InterPro" id="IPR006963">
    <property type="entry name" value="Mopterin_OxRdtase_4Fe-4S_dom"/>
</dbReference>
<evidence type="ECO:0000313" key="6">
    <source>
        <dbReference type="EMBL" id="RJG18914.1"/>
    </source>
</evidence>
<sequence length="706" mass="75615">MTEIKKTYCRICPGFCAVDVTIEDGRAVDVRGDRNDPVTRGYTCIKGVQNTDLLYGQGRFRQSMRRDASGALAPVELDDALDQIAARLKAIVDQHGPRAVGIFLGTQAWFSAVNAPAATAFAAALDTPCLFGTMTIDQSAKWVASERIGVFNGGPQRFDQADVWMLIGTNPLVSVMGGPSTSGFGHTNPTKTLRDARVRGMKLIVIDPRRTETALQADLFLQPRPGEDAALLAGIVHVVLREKWYDQAFCDRHVDGIAQLRAALAPFTPEAAARRADVNADDIVAAARIFAQQGRRGMAGSGTGPNMGPHSNIAEHLVQCLNVLCGRYLREGDEVPNPGVLQPFVARHADVSPPKRSWLTGPRSRRLGLGRIFGQMMSAELADEILLEGSGQIKALICLGGNPAVALPDQAKAIAALGALELLVTIDPRLSATAKLADYVIAPTLAFERHDHTGFLEAMFQQPYARYATPVVAAPAGSQLIDDWKFFWEIARRMGGPMQLGNLVCSAAPAPSTEEVLAAIALGSRVPLDEVRAQPAGAIFDAGKIFVQPPRPEWTDKLELAAADVLDEIAAVAATLEQASAPGLLLTVRRVREFVNSGLTDAAKSRARIPDNPAFLHPDDFAQLGLTDGEKVAVVSATGRVTAIARCDPTLRRGMVSVTHCWGAGSDDEHQIPESTSRLVASDTGYQSINGMPIMTAIPVEVLRLG</sequence>
<evidence type="ECO:0000313" key="7">
    <source>
        <dbReference type="Proteomes" id="UP000284006"/>
    </source>
</evidence>
<dbReference type="InterPro" id="IPR050612">
    <property type="entry name" value="Prok_Mopterin_Oxidored"/>
</dbReference>
<dbReference type="Gene3D" id="2.40.40.20">
    <property type="match status" value="1"/>
</dbReference>
<dbReference type="InterPro" id="IPR006657">
    <property type="entry name" value="MoPterin_dinucl-bd_dom"/>
</dbReference>
<dbReference type="Gene3D" id="2.20.25.90">
    <property type="entry name" value="ADC-like domains"/>
    <property type="match status" value="1"/>
</dbReference>